<feature type="signal peptide" evidence="5">
    <location>
        <begin position="1"/>
        <end position="31"/>
    </location>
</feature>
<evidence type="ECO:0000256" key="1">
    <source>
        <dbReference type="ARBA" id="ARBA00022617"/>
    </source>
</evidence>
<evidence type="ECO:0000256" key="4">
    <source>
        <dbReference type="PROSITE-ProRule" id="PRU00433"/>
    </source>
</evidence>
<gene>
    <name evidence="7" type="ORF">E2C06_32850</name>
</gene>
<dbReference type="PANTHER" id="PTHR35008">
    <property type="entry name" value="BLL4482 PROTEIN-RELATED"/>
    <property type="match status" value="1"/>
</dbReference>
<dbReference type="RefSeq" id="WP_133292778.1">
    <property type="nucleotide sequence ID" value="NZ_SMSJ01000125.1"/>
</dbReference>
<feature type="domain" description="Cytochrome c" evidence="6">
    <location>
        <begin position="43"/>
        <end position="154"/>
    </location>
</feature>
<evidence type="ECO:0000256" key="3">
    <source>
        <dbReference type="ARBA" id="ARBA00023004"/>
    </source>
</evidence>
<name>A0A4R5Q8E9_9PROT</name>
<dbReference type="AlphaFoldDB" id="A0A4R5Q8E9"/>
<keyword evidence="8" id="KW-1185">Reference proteome</keyword>
<evidence type="ECO:0000313" key="8">
    <source>
        <dbReference type="Proteomes" id="UP000295096"/>
    </source>
</evidence>
<dbReference type="InterPro" id="IPR009056">
    <property type="entry name" value="Cyt_c-like_dom"/>
</dbReference>
<evidence type="ECO:0000313" key="7">
    <source>
        <dbReference type="EMBL" id="TDH58387.1"/>
    </source>
</evidence>
<evidence type="ECO:0000256" key="5">
    <source>
        <dbReference type="SAM" id="SignalP"/>
    </source>
</evidence>
<dbReference type="Gene3D" id="1.10.760.10">
    <property type="entry name" value="Cytochrome c-like domain"/>
    <property type="match status" value="2"/>
</dbReference>
<keyword evidence="5" id="KW-0732">Signal</keyword>
<keyword evidence="2 4" id="KW-0479">Metal-binding</keyword>
<feature type="chain" id="PRO_5021030360" evidence="5">
    <location>
        <begin position="32"/>
        <end position="304"/>
    </location>
</feature>
<dbReference type="InterPro" id="IPR051459">
    <property type="entry name" value="Cytochrome_c-type_DH"/>
</dbReference>
<dbReference type="GO" id="GO:0009055">
    <property type="term" value="F:electron transfer activity"/>
    <property type="evidence" value="ECO:0007669"/>
    <property type="project" value="InterPro"/>
</dbReference>
<dbReference type="SUPFAM" id="SSF46626">
    <property type="entry name" value="Cytochrome c"/>
    <property type="match status" value="2"/>
</dbReference>
<feature type="domain" description="Cytochrome c" evidence="6">
    <location>
        <begin position="187"/>
        <end position="300"/>
    </location>
</feature>
<dbReference type="GO" id="GO:0020037">
    <property type="term" value="F:heme binding"/>
    <property type="evidence" value="ECO:0007669"/>
    <property type="project" value="InterPro"/>
</dbReference>
<organism evidence="7 8">
    <name type="scientific">Dankookia rubra</name>
    <dbReference type="NCBI Taxonomy" id="1442381"/>
    <lineage>
        <taxon>Bacteria</taxon>
        <taxon>Pseudomonadati</taxon>
        <taxon>Pseudomonadota</taxon>
        <taxon>Alphaproteobacteria</taxon>
        <taxon>Acetobacterales</taxon>
        <taxon>Roseomonadaceae</taxon>
        <taxon>Dankookia</taxon>
    </lineage>
</organism>
<evidence type="ECO:0000256" key="2">
    <source>
        <dbReference type="ARBA" id="ARBA00022723"/>
    </source>
</evidence>
<reference evidence="7 8" key="1">
    <citation type="journal article" date="2016" name="J. Microbiol.">
        <title>Dankookia rubra gen. nov., sp. nov., an alphaproteobacterium isolated from sediment of a shallow stream.</title>
        <authorList>
            <person name="Kim W.H."/>
            <person name="Kim D.H."/>
            <person name="Kang K."/>
            <person name="Ahn T.Y."/>
        </authorList>
    </citation>
    <scope>NUCLEOTIDE SEQUENCE [LARGE SCALE GENOMIC DNA]</scope>
    <source>
        <strain evidence="7 8">JCM30602</strain>
    </source>
</reference>
<dbReference type="GO" id="GO:0046872">
    <property type="term" value="F:metal ion binding"/>
    <property type="evidence" value="ECO:0007669"/>
    <property type="project" value="UniProtKB-KW"/>
</dbReference>
<dbReference type="OrthoDB" id="9811281at2"/>
<dbReference type="PROSITE" id="PS51007">
    <property type="entry name" value="CYTC"/>
    <property type="match status" value="2"/>
</dbReference>
<dbReference type="EMBL" id="SMSJ01000125">
    <property type="protein sequence ID" value="TDH58387.1"/>
    <property type="molecule type" value="Genomic_DNA"/>
</dbReference>
<proteinExistence type="predicted"/>
<dbReference type="PANTHER" id="PTHR35008:SF8">
    <property type="entry name" value="ALCOHOL DEHYDROGENASE CYTOCHROME C SUBUNIT"/>
    <property type="match status" value="1"/>
</dbReference>
<accession>A0A4R5Q8E9</accession>
<keyword evidence="1 4" id="KW-0349">Heme</keyword>
<keyword evidence="3 4" id="KW-0408">Iron</keyword>
<comment type="caution">
    <text evidence="7">The sequence shown here is derived from an EMBL/GenBank/DDBJ whole genome shotgun (WGS) entry which is preliminary data.</text>
</comment>
<sequence length="304" mass="32424">MVFEPSEAIMAYASRAVAALALCFATSIAAAQETPRRAPTDPALAERGRYLVEVAVFCGACHATRGPDGAILSGMGLAGGRVMADRGFRAVVPNITSDPETGIGRWTDTQVAAAIREGRRPDGSLIGPPMPIDVYRHISDRDLAAIVTYLRTVPPVRHAVIEPSTYPFPLASHGPPAARVPDPPQDDPVARGAYLAGPLAHCTDCHTPPLANEQRDWSRTGAGGVPFEGPWGVVVSRNITPDREHGIGGWTDEQIIRALLQGVSADGRRLAPPMSGRTSVWAQLSQRDLSDLVAYLRSLPPQRP</sequence>
<evidence type="ECO:0000259" key="6">
    <source>
        <dbReference type="PROSITE" id="PS51007"/>
    </source>
</evidence>
<protein>
    <submittedName>
        <fullName evidence="7">Cytochrome C</fullName>
    </submittedName>
</protein>
<dbReference type="Proteomes" id="UP000295096">
    <property type="component" value="Unassembled WGS sequence"/>
</dbReference>
<dbReference type="InterPro" id="IPR036909">
    <property type="entry name" value="Cyt_c-like_dom_sf"/>
</dbReference>